<evidence type="ECO:0000313" key="4">
    <source>
        <dbReference type="Proteomes" id="UP000199373"/>
    </source>
</evidence>
<keyword evidence="1" id="KW-1133">Transmembrane helix</keyword>
<keyword evidence="4" id="KW-1185">Reference proteome</keyword>
<feature type="transmembrane region" description="Helical" evidence="1">
    <location>
        <begin position="154"/>
        <end position="171"/>
    </location>
</feature>
<evidence type="ECO:0000256" key="1">
    <source>
        <dbReference type="SAM" id="Phobius"/>
    </source>
</evidence>
<sequence>MKYFLLAFAIWLLPFCARIPMNFSQEIPEEKTGSGNHVIEAIQDAWKANDNDKAFILIFATNIKGCAINVCGGALLGIGTVANLAINGFAASDAFVCSYESGFSIKNILKTTLPHSPELIGFWLSGAMGFMIAWQLVLFMRGKESWSKGFLKRMCIYAICVFLIILCSAYIEAHISINMV</sequence>
<feature type="signal peptide" evidence="2">
    <location>
        <begin position="1"/>
        <end position="17"/>
    </location>
</feature>
<reference evidence="3 4" key="1">
    <citation type="submission" date="2016-10" db="EMBL/GenBank/DDBJ databases">
        <authorList>
            <person name="de Groot N.N."/>
        </authorList>
    </citation>
    <scope>NUCLEOTIDE SEQUENCE [LARGE SCALE GENOMIC DNA]</scope>
    <source>
        <strain evidence="3 4">TC2-24</strain>
    </source>
</reference>
<keyword evidence="1" id="KW-0812">Transmembrane</keyword>
<dbReference type="InterPro" id="IPR002798">
    <property type="entry name" value="SpoIIM-like"/>
</dbReference>
<dbReference type="Pfam" id="PF01944">
    <property type="entry name" value="SpoIIM"/>
    <property type="match status" value="1"/>
</dbReference>
<proteinExistence type="predicted"/>
<protein>
    <submittedName>
        <fullName evidence="3">Uncharacterized membrane protein SpoIIM, required for sporulation</fullName>
    </submittedName>
</protein>
<name>A0A1I0P427_9BACT</name>
<dbReference type="PANTHER" id="PTHR35337:SF1">
    <property type="entry name" value="SLR1478 PROTEIN"/>
    <property type="match status" value="1"/>
</dbReference>
<feature type="chain" id="PRO_5011784077" evidence="2">
    <location>
        <begin position="18"/>
        <end position="180"/>
    </location>
</feature>
<dbReference type="PANTHER" id="PTHR35337">
    <property type="entry name" value="SLR1478 PROTEIN"/>
    <property type="match status" value="1"/>
</dbReference>
<dbReference type="Proteomes" id="UP000199373">
    <property type="component" value="Unassembled WGS sequence"/>
</dbReference>
<keyword evidence="1" id="KW-0472">Membrane</keyword>
<evidence type="ECO:0000313" key="3">
    <source>
        <dbReference type="EMBL" id="SEW08264.1"/>
    </source>
</evidence>
<dbReference type="EMBL" id="FOIQ01000003">
    <property type="protein sequence ID" value="SEW08264.1"/>
    <property type="molecule type" value="Genomic_DNA"/>
</dbReference>
<accession>A0A1I0P427</accession>
<evidence type="ECO:0000256" key="2">
    <source>
        <dbReference type="SAM" id="SignalP"/>
    </source>
</evidence>
<gene>
    <name evidence="3" type="ORF">SAMN04487850_1537</name>
</gene>
<feature type="transmembrane region" description="Helical" evidence="1">
    <location>
        <begin position="120"/>
        <end position="142"/>
    </location>
</feature>
<dbReference type="AlphaFoldDB" id="A0A1I0P427"/>
<keyword evidence="2" id="KW-0732">Signal</keyword>
<dbReference type="RefSeq" id="WP_256218969.1">
    <property type="nucleotide sequence ID" value="NZ_FOIQ01000003.1"/>
</dbReference>
<organism evidence="3 4">
    <name type="scientific">Prevotella aff. ruminicola Tc2-24</name>
    <dbReference type="NCBI Taxonomy" id="81582"/>
    <lineage>
        <taxon>Bacteria</taxon>
        <taxon>Pseudomonadati</taxon>
        <taxon>Bacteroidota</taxon>
        <taxon>Bacteroidia</taxon>
        <taxon>Bacteroidales</taxon>
        <taxon>Prevotellaceae</taxon>
        <taxon>Prevotella</taxon>
    </lineage>
</organism>